<keyword evidence="4" id="KW-0472">Membrane</keyword>
<keyword evidence="4" id="KW-1133">Transmembrane helix</keyword>
<dbReference type="SMART" id="SM00054">
    <property type="entry name" value="EFh"/>
    <property type="match status" value="3"/>
</dbReference>
<gene>
    <name evidence="6" type="ORF">AT9943_LOCUS12035</name>
</gene>
<keyword evidence="3" id="KW-0106">Calcium</keyword>
<proteinExistence type="predicted"/>
<dbReference type="PROSITE" id="PS50222">
    <property type="entry name" value="EF_HAND_2"/>
    <property type="match status" value="3"/>
</dbReference>
<dbReference type="EMBL" id="LR881468">
    <property type="protein sequence ID" value="CAD5324124.1"/>
    <property type="molecule type" value="Genomic_DNA"/>
</dbReference>
<reference evidence="6 7" key="1">
    <citation type="submission" date="2020-09" db="EMBL/GenBank/DDBJ databases">
        <authorList>
            <person name="Ashkenazy H."/>
        </authorList>
    </citation>
    <scope>NUCLEOTIDE SEQUENCE [LARGE SCALE GENOMIC DNA]</scope>
    <source>
        <strain evidence="7">cv. Cdm-0</strain>
    </source>
</reference>
<feature type="transmembrane region" description="Helical" evidence="4">
    <location>
        <begin position="12"/>
        <end position="33"/>
    </location>
</feature>
<evidence type="ECO:0000313" key="7">
    <source>
        <dbReference type="Proteomes" id="UP000516314"/>
    </source>
</evidence>
<dbReference type="GO" id="GO:0005509">
    <property type="term" value="F:calcium ion binding"/>
    <property type="evidence" value="ECO:0007669"/>
    <property type="project" value="InterPro"/>
</dbReference>
<dbReference type="InterPro" id="IPR002048">
    <property type="entry name" value="EF_hand_dom"/>
</dbReference>
<evidence type="ECO:0000256" key="4">
    <source>
        <dbReference type="SAM" id="Phobius"/>
    </source>
</evidence>
<evidence type="ECO:0000313" key="6">
    <source>
        <dbReference type="EMBL" id="CAD5324124.1"/>
    </source>
</evidence>
<keyword evidence="2" id="KW-0677">Repeat</keyword>
<evidence type="ECO:0000256" key="3">
    <source>
        <dbReference type="ARBA" id="ARBA00022837"/>
    </source>
</evidence>
<dbReference type="AlphaFoldDB" id="A0A7G2ENB8"/>
<dbReference type="Gene3D" id="1.10.238.10">
    <property type="entry name" value="EF-hand"/>
    <property type="match status" value="1"/>
</dbReference>
<accession>A0A7G2ENB8</accession>
<dbReference type="InterPro" id="IPR050230">
    <property type="entry name" value="CALM/Myosin/TropC-like"/>
</dbReference>
<dbReference type="SUPFAM" id="SSF47473">
    <property type="entry name" value="EF-hand"/>
    <property type="match status" value="1"/>
</dbReference>
<dbReference type="PANTHER" id="PTHR23048:SF52">
    <property type="entry name" value="CALCIUM-BINDING PROTEIN CML18-RELATED"/>
    <property type="match status" value="1"/>
</dbReference>
<dbReference type="PROSITE" id="PS00018">
    <property type="entry name" value="EF_HAND_1"/>
    <property type="match status" value="3"/>
</dbReference>
<dbReference type="PANTHER" id="PTHR23048">
    <property type="entry name" value="MYOSIN LIGHT CHAIN 1, 3"/>
    <property type="match status" value="1"/>
</dbReference>
<dbReference type="Proteomes" id="UP000516314">
    <property type="component" value="Chromosome 3"/>
</dbReference>
<dbReference type="InterPro" id="IPR011992">
    <property type="entry name" value="EF-hand-dom_pair"/>
</dbReference>
<name>A0A7G2ENB8_ARATH</name>
<dbReference type="Pfam" id="PF13499">
    <property type="entry name" value="EF-hand_7"/>
    <property type="match status" value="2"/>
</dbReference>
<organism evidence="6 7">
    <name type="scientific">Arabidopsis thaliana</name>
    <name type="common">Mouse-ear cress</name>
    <dbReference type="NCBI Taxonomy" id="3702"/>
    <lineage>
        <taxon>Eukaryota</taxon>
        <taxon>Viridiplantae</taxon>
        <taxon>Streptophyta</taxon>
        <taxon>Embryophyta</taxon>
        <taxon>Tracheophyta</taxon>
        <taxon>Spermatophyta</taxon>
        <taxon>Magnoliopsida</taxon>
        <taxon>eudicotyledons</taxon>
        <taxon>Gunneridae</taxon>
        <taxon>Pentapetalae</taxon>
        <taxon>rosids</taxon>
        <taxon>malvids</taxon>
        <taxon>Brassicales</taxon>
        <taxon>Brassicaceae</taxon>
        <taxon>Camelineae</taxon>
        <taxon>Arabidopsis</taxon>
    </lineage>
</organism>
<comment type="function">
    <text evidence="1">Potential calcium sensor.</text>
</comment>
<feature type="domain" description="EF-hand" evidence="5">
    <location>
        <begin position="194"/>
        <end position="229"/>
    </location>
</feature>
<dbReference type="FunFam" id="1.10.238.10:FF:000003">
    <property type="entry name" value="Calmodulin A"/>
    <property type="match status" value="1"/>
</dbReference>
<sequence length="272" mass="30466">MEDLNAFAADCVVVSCCCNCLVLQIAIFIFLGLPQKLVKNTRKCYTKWGINRRIKRMGLCFECRENTEVDSEWRKESMMMSMEMEGFGCIEEVEQVLEEFSKNGEFLFGSFWGQERVQNSSSMSNCGNDNFDLRFDGSLTQLELAALLRSLGIKPRGDQISLLLNQIDRNGNGSVEFDELVVAILPDINEEVLINQEQLMEVFRSFDRDGNGSITAAELAGSMAKMGHPLTYRELTEMMTEADSNGDGVISFNEFSHIMAKSAADFLGLTAS</sequence>
<protein>
    <submittedName>
        <fullName evidence="6">(thale cress) hypothetical protein</fullName>
    </submittedName>
</protein>
<feature type="domain" description="EF-hand" evidence="5">
    <location>
        <begin position="155"/>
        <end position="190"/>
    </location>
</feature>
<evidence type="ECO:0000256" key="2">
    <source>
        <dbReference type="ARBA" id="ARBA00022737"/>
    </source>
</evidence>
<dbReference type="CDD" id="cd00051">
    <property type="entry name" value="EFh"/>
    <property type="match status" value="1"/>
</dbReference>
<evidence type="ECO:0000259" key="5">
    <source>
        <dbReference type="PROSITE" id="PS50222"/>
    </source>
</evidence>
<keyword evidence="4" id="KW-0812">Transmembrane</keyword>
<feature type="domain" description="EF-hand" evidence="5">
    <location>
        <begin position="230"/>
        <end position="265"/>
    </location>
</feature>
<dbReference type="InterPro" id="IPR018247">
    <property type="entry name" value="EF_Hand_1_Ca_BS"/>
</dbReference>
<evidence type="ECO:0000256" key="1">
    <source>
        <dbReference type="ARBA" id="ARBA00003291"/>
    </source>
</evidence>